<protein>
    <submittedName>
        <fullName evidence="1">8867_t:CDS:1</fullName>
    </submittedName>
</protein>
<reference evidence="1" key="1">
    <citation type="submission" date="2021-06" db="EMBL/GenBank/DDBJ databases">
        <authorList>
            <person name="Kallberg Y."/>
            <person name="Tangrot J."/>
            <person name="Rosling A."/>
        </authorList>
    </citation>
    <scope>NUCLEOTIDE SEQUENCE</scope>
    <source>
        <strain evidence="1">87-6 pot B 2015</strain>
    </source>
</reference>
<dbReference type="AlphaFoldDB" id="A0A9N9H7K2"/>
<evidence type="ECO:0000313" key="2">
    <source>
        <dbReference type="Proteomes" id="UP000789375"/>
    </source>
</evidence>
<gene>
    <name evidence="1" type="ORF">FMOSSE_LOCUS12117</name>
</gene>
<organism evidence="1 2">
    <name type="scientific">Funneliformis mosseae</name>
    <name type="common">Endomycorrhizal fungus</name>
    <name type="synonym">Glomus mosseae</name>
    <dbReference type="NCBI Taxonomy" id="27381"/>
    <lineage>
        <taxon>Eukaryota</taxon>
        <taxon>Fungi</taxon>
        <taxon>Fungi incertae sedis</taxon>
        <taxon>Mucoromycota</taxon>
        <taxon>Glomeromycotina</taxon>
        <taxon>Glomeromycetes</taxon>
        <taxon>Glomerales</taxon>
        <taxon>Glomeraceae</taxon>
        <taxon>Funneliformis</taxon>
    </lineage>
</organism>
<keyword evidence="2" id="KW-1185">Reference proteome</keyword>
<proteinExistence type="predicted"/>
<dbReference type="EMBL" id="CAJVPP010005429">
    <property type="protein sequence ID" value="CAG8664864.1"/>
    <property type="molecule type" value="Genomic_DNA"/>
</dbReference>
<sequence length="51" mass="5630">MEAVGTGVAQTLVQIHSAAESLLGKRKRSEADPEQIMFGIVTTGRSWRFIR</sequence>
<accession>A0A9N9H7K2</accession>
<evidence type="ECO:0000313" key="1">
    <source>
        <dbReference type="EMBL" id="CAG8664864.1"/>
    </source>
</evidence>
<name>A0A9N9H7K2_FUNMO</name>
<comment type="caution">
    <text evidence="1">The sequence shown here is derived from an EMBL/GenBank/DDBJ whole genome shotgun (WGS) entry which is preliminary data.</text>
</comment>
<dbReference type="Proteomes" id="UP000789375">
    <property type="component" value="Unassembled WGS sequence"/>
</dbReference>